<dbReference type="InterPro" id="IPR004358">
    <property type="entry name" value="Sig_transdc_His_kin-like_C"/>
</dbReference>
<dbReference type="SMART" id="SM00388">
    <property type="entry name" value="HisKA"/>
    <property type="match status" value="1"/>
</dbReference>
<dbReference type="RefSeq" id="WP_011390535.1">
    <property type="nucleotide sequence ID" value="NC_007643.1"/>
</dbReference>
<dbReference type="Gene3D" id="3.30.450.20">
    <property type="entry name" value="PAS domain"/>
    <property type="match status" value="2"/>
</dbReference>
<gene>
    <name evidence="9" type="ordered locus">Rru_A2725</name>
</gene>
<name>Q2RQS3_RHORT</name>
<dbReference type="InterPro" id="IPR035965">
    <property type="entry name" value="PAS-like_dom_sf"/>
</dbReference>
<accession>Q2RQS3</accession>
<dbReference type="NCBIfam" id="TIGR00229">
    <property type="entry name" value="sensory_box"/>
    <property type="match status" value="1"/>
</dbReference>
<dbReference type="PhylomeDB" id="Q2RQS3"/>
<feature type="domain" description="Histidine kinase" evidence="6">
    <location>
        <begin position="471"/>
        <end position="695"/>
    </location>
</feature>
<feature type="domain" description="PAC" evidence="8">
    <location>
        <begin position="406"/>
        <end position="458"/>
    </location>
</feature>
<dbReference type="Gene3D" id="3.30.565.10">
    <property type="entry name" value="Histidine kinase-like ATPase, C-terminal domain"/>
    <property type="match status" value="1"/>
</dbReference>
<dbReference type="PROSITE" id="PS50109">
    <property type="entry name" value="HIS_KIN"/>
    <property type="match status" value="1"/>
</dbReference>
<dbReference type="Pfam" id="PF08448">
    <property type="entry name" value="PAS_4"/>
    <property type="match status" value="2"/>
</dbReference>
<dbReference type="SMART" id="SM00091">
    <property type="entry name" value="PAS"/>
    <property type="match status" value="3"/>
</dbReference>
<feature type="modified residue" description="4-aspartylphosphate" evidence="4">
    <location>
        <position position="766"/>
    </location>
</feature>
<dbReference type="SUPFAM" id="SSF52172">
    <property type="entry name" value="CheY-like"/>
    <property type="match status" value="1"/>
</dbReference>
<dbReference type="PANTHER" id="PTHR43065">
    <property type="entry name" value="SENSOR HISTIDINE KINASE"/>
    <property type="match status" value="1"/>
</dbReference>
<dbReference type="InterPro" id="IPR000014">
    <property type="entry name" value="PAS"/>
</dbReference>
<evidence type="ECO:0000256" key="4">
    <source>
        <dbReference type="PROSITE-ProRule" id="PRU00169"/>
    </source>
</evidence>
<dbReference type="CDD" id="cd00082">
    <property type="entry name" value="HisKA"/>
    <property type="match status" value="1"/>
</dbReference>
<dbReference type="SUPFAM" id="SSF55874">
    <property type="entry name" value="ATPase domain of HSP90 chaperone/DNA topoisomerase II/histidine kinase"/>
    <property type="match status" value="1"/>
</dbReference>
<keyword evidence="5" id="KW-1133">Transmembrane helix</keyword>
<dbReference type="CDD" id="cd00130">
    <property type="entry name" value="PAS"/>
    <property type="match status" value="1"/>
</dbReference>
<dbReference type="Pfam" id="PF00512">
    <property type="entry name" value="HisKA"/>
    <property type="match status" value="1"/>
</dbReference>
<dbReference type="Gene3D" id="1.10.287.130">
    <property type="match status" value="1"/>
</dbReference>
<dbReference type="SUPFAM" id="SSF47384">
    <property type="entry name" value="Homodimeric domain of signal transducing histidine kinase"/>
    <property type="match status" value="1"/>
</dbReference>
<evidence type="ECO:0000313" key="10">
    <source>
        <dbReference type="Proteomes" id="UP000001929"/>
    </source>
</evidence>
<dbReference type="PRINTS" id="PR00344">
    <property type="entry name" value="BCTRLSENSOR"/>
</dbReference>
<evidence type="ECO:0000256" key="3">
    <source>
        <dbReference type="ARBA" id="ARBA00022553"/>
    </source>
</evidence>
<keyword evidence="9" id="KW-0808">Transferase</keyword>
<dbReference type="Gene3D" id="3.40.50.2300">
    <property type="match status" value="1"/>
</dbReference>
<dbReference type="InterPro" id="IPR036890">
    <property type="entry name" value="HATPase_C_sf"/>
</dbReference>
<sequence>MPTVDPERLKGDTLDLASIGRDFVIGLSLMVVVMLALAIPTILDRPLPDAVVLAILIPGLALVLLLIRRQRTLFKAIDRSGRRLADSEARIRDFAQSSSDWFWETGPTLAYTYASPRLLDLSGNDPAKIMGQRLSDLCPDPRSDAAERIATRRPFRDLALTVDLGDGYRRHFRLAGRPVLDDRGVFAGYRGAGVDVTGEIAASARSEALRDLMFDAVDSISEGFVLFDPEGRLVVVNDSYRYAYPQLADHLVPGITFEELLKVAARGRDLGAEKDLRGWIDERLHRHREGGTNDCKLSDGRWYRIGEHETRGGGLVKVLMDITEMKTGADRLAQQTALLRTFVDETPVAVAMVDATLRYLRVSRRWRTEFGLEDRDIIGQRHDVVMPSLPDDWLNDYEQALSGVAIEREEVSIDLGGRTLWLRRREYPWFLEDGTVGGLMMTAENITERKQAELALLQSQKMEAVGQLAGGIAHEFNNMLTSIGGFARMAQRTPERLERVTMCLAEVVRSADRAAGLTSQLLNFSRRTTEEETLRIPLGALLDELRTFLKPVLGERIALDLRCAVESLFVLANRDRLHQALVNLCINARDAMAEGGTVIIETGHGVPPERLRCRHPHLGAGQHAVLRVIDSGCGIPEEDLPRVFEPFFTTKAQGKGTGLGLPMVYAMAEQANGAVELDSIVGRGTTVTLYLPLADGAAAAPTIEGPPPLPRGGARILLVEDEDAVRRFAAMVLEDGGYAVRAATNGREALDIWEAEGGRFDLLISDLVMPELGGLALYDRLRAHTPLLPAVLMSGYSDEIPSEDAREGEGARRVLAKPVTPDALIAAVEELLTP</sequence>
<dbReference type="eggNOG" id="COG4191">
    <property type="taxonomic scope" value="Bacteria"/>
</dbReference>
<dbReference type="Pfam" id="PF02518">
    <property type="entry name" value="HATPase_c"/>
    <property type="match status" value="1"/>
</dbReference>
<dbReference type="SMART" id="SM00387">
    <property type="entry name" value="HATPase_c"/>
    <property type="match status" value="1"/>
</dbReference>
<keyword evidence="3 4" id="KW-0597">Phosphoprotein</keyword>
<dbReference type="SUPFAM" id="SSF55785">
    <property type="entry name" value="PYP-like sensor domain (PAS domain)"/>
    <property type="match status" value="2"/>
</dbReference>
<reference evidence="9 10" key="1">
    <citation type="journal article" date="2011" name="Stand. Genomic Sci.">
        <title>Complete genome sequence of Rhodospirillum rubrum type strain (S1).</title>
        <authorList>
            <person name="Munk A.C."/>
            <person name="Copeland A."/>
            <person name="Lucas S."/>
            <person name="Lapidus A."/>
            <person name="Del Rio T.G."/>
            <person name="Barry K."/>
            <person name="Detter J.C."/>
            <person name="Hammon N."/>
            <person name="Israni S."/>
            <person name="Pitluck S."/>
            <person name="Brettin T."/>
            <person name="Bruce D."/>
            <person name="Han C."/>
            <person name="Tapia R."/>
            <person name="Gilna P."/>
            <person name="Schmutz J."/>
            <person name="Larimer F."/>
            <person name="Land M."/>
            <person name="Kyrpides N.C."/>
            <person name="Mavromatis K."/>
            <person name="Richardson P."/>
            <person name="Rohde M."/>
            <person name="Goker M."/>
            <person name="Klenk H.P."/>
            <person name="Zhang Y."/>
            <person name="Roberts G.P."/>
            <person name="Reslewic S."/>
            <person name="Schwartz D.C."/>
        </authorList>
    </citation>
    <scope>NUCLEOTIDE SEQUENCE [LARGE SCALE GENOMIC DNA]</scope>
    <source>
        <strain evidence="10">ATCC 11170 / ATH 1.1.1 / DSM 467 / LMG 4362 / NCIMB 8255 / S1</strain>
    </source>
</reference>
<dbReference type="Proteomes" id="UP000001929">
    <property type="component" value="Chromosome"/>
</dbReference>
<keyword evidence="5" id="KW-0812">Transmembrane</keyword>
<dbReference type="InterPro" id="IPR000700">
    <property type="entry name" value="PAS-assoc_C"/>
</dbReference>
<keyword evidence="10" id="KW-1185">Reference proteome</keyword>
<dbReference type="CDD" id="cd00156">
    <property type="entry name" value="REC"/>
    <property type="match status" value="1"/>
</dbReference>
<dbReference type="InterPro" id="IPR001789">
    <property type="entry name" value="Sig_transdc_resp-reg_receiver"/>
</dbReference>
<dbReference type="PANTHER" id="PTHR43065:SF42">
    <property type="entry name" value="TWO-COMPONENT SENSOR PPRA"/>
    <property type="match status" value="1"/>
</dbReference>
<dbReference type="Pfam" id="PF12860">
    <property type="entry name" value="PAS_7"/>
    <property type="match status" value="1"/>
</dbReference>
<feature type="domain" description="Response regulatory" evidence="7">
    <location>
        <begin position="715"/>
        <end position="832"/>
    </location>
</feature>
<dbReference type="KEGG" id="rru:Rru_A2725"/>
<dbReference type="AlphaFoldDB" id="Q2RQS3"/>
<dbReference type="EMBL" id="CP000230">
    <property type="protein sequence ID" value="ABC23522.1"/>
    <property type="molecule type" value="Genomic_DNA"/>
</dbReference>
<evidence type="ECO:0000259" key="7">
    <source>
        <dbReference type="PROSITE" id="PS50110"/>
    </source>
</evidence>
<evidence type="ECO:0000259" key="8">
    <source>
        <dbReference type="PROSITE" id="PS50113"/>
    </source>
</evidence>
<dbReference type="InterPro" id="IPR003661">
    <property type="entry name" value="HisK_dim/P_dom"/>
</dbReference>
<dbReference type="InterPro" id="IPR003594">
    <property type="entry name" value="HATPase_dom"/>
</dbReference>
<dbReference type="STRING" id="269796.Rru_A2725"/>
<evidence type="ECO:0000256" key="1">
    <source>
        <dbReference type="ARBA" id="ARBA00000085"/>
    </source>
</evidence>
<dbReference type="InterPro" id="IPR036097">
    <property type="entry name" value="HisK_dim/P_sf"/>
</dbReference>
<evidence type="ECO:0000259" key="6">
    <source>
        <dbReference type="PROSITE" id="PS50109"/>
    </source>
</evidence>
<dbReference type="EC" id="2.7.13.3" evidence="2"/>
<dbReference type="PROSITE" id="PS50110">
    <property type="entry name" value="RESPONSE_REGULATORY"/>
    <property type="match status" value="1"/>
</dbReference>
<dbReference type="InterPro" id="IPR011006">
    <property type="entry name" value="CheY-like_superfamily"/>
</dbReference>
<dbReference type="SMART" id="SM00448">
    <property type="entry name" value="REC"/>
    <property type="match status" value="1"/>
</dbReference>
<evidence type="ECO:0000256" key="2">
    <source>
        <dbReference type="ARBA" id="ARBA00012438"/>
    </source>
</evidence>
<organism evidence="9 10">
    <name type="scientific">Rhodospirillum rubrum (strain ATCC 11170 / ATH 1.1.1 / DSM 467 / LMG 4362 / NCIMB 8255 / S1)</name>
    <dbReference type="NCBI Taxonomy" id="269796"/>
    <lineage>
        <taxon>Bacteria</taxon>
        <taxon>Pseudomonadati</taxon>
        <taxon>Pseudomonadota</taxon>
        <taxon>Alphaproteobacteria</taxon>
        <taxon>Rhodospirillales</taxon>
        <taxon>Rhodospirillaceae</taxon>
        <taxon>Rhodospirillum</taxon>
    </lineage>
</organism>
<feature type="transmembrane region" description="Helical" evidence="5">
    <location>
        <begin position="23"/>
        <end position="43"/>
    </location>
</feature>
<feature type="transmembrane region" description="Helical" evidence="5">
    <location>
        <begin position="50"/>
        <end position="67"/>
    </location>
</feature>
<evidence type="ECO:0000313" key="9">
    <source>
        <dbReference type="EMBL" id="ABC23522.1"/>
    </source>
</evidence>
<dbReference type="PROSITE" id="PS50113">
    <property type="entry name" value="PAC"/>
    <property type="match status" value="1"/>
</dbReference>
<keyword evidence="9" id="KW-0418">Kinase</keyword>
<comment type="catalytic activity">
    <reaction evidence="1">
        <text>ATP + protein L-histidine = ADP + protein N-phospho-L-histidine.</text>
        <dbReference type="EC" id="2.7.13.3"/>
    </reaction>
</comment>
<dbReference type="InterPro" id="IPR013656">
    <property type="entry name" value="PAS_4"/>
</dbReference>
<dbReference type="EnsemblBacteria" id="ABC23522">
    <property type="protein sequence ID" value="ABC23522"/>
    <property type="gene ID" value="Rru_A2725"/>
</dbReference>
<proteinExistence type="predicted"/>
<dbReference type="InterPro" id="IPR005467">
    <property type="entry name" value="His_kinase_dom"/>
</dbReference>
<dbReference type="Pfam" id="PF00072">
    <property type="entry name" value="Response_reg"/>
    <property type="match status" value="1"/>
</dbReference>
<dbReference type="HOGENOM" id="CLU_000445_114_51_5"/>
<dbReference type="PATRIC" id="fig|269796.9.peg.2833"/>
<dbReference type="GO" id="GO:0000155">
    <property type="term" value="F:phosphorelay sensor kinase activity"/>
    <property type="evidence" value="ECO:0007669"/>
    <property type="project" value="InterPro"/>
</dbReference>
<protein>
    <recommendedName>
        <fullName evidence="2">histidine kinase</fullName>
        <ecNumber evidence="2">2.7.13.3</ecNumber>
    </recommendedName>
</protein>
<keyword evidence="5" id="KW-0472">Membrane</keyword>
<evidence type="ECO:0000256" key="5">
    <source>
        <dbReference type="SAM" id="Phobius"/>
    </source>
</evidence>